<evidence type="ECO:0000313" key="1">
    <source>
        <dbReference type="EMBL" id="CAG8676134.1"/>
    </source>
</evidence>
<accession>A0ACA9NUA6</accession>
<organism evidence="1 2">
    <name type="scientific">Racocetra persica</name>
    <dbReference type="NCBI Taxonomy" id="160502"/>
    <lineage>
        <taxon>Eukaryota</taxon>
        <taxon>Fungi</taxon>
        <taxon>Fungi incertae sedis</taxon>
        <taxon>Mucoromycota</taxon>
        <taxon>Glomeromycotina</taxon>
        <taxon>Glomeromycetes</taxon>
        <taxon>Diversisporales</taxon>
        <taxon>Gigasporaceae</taxon>
        <taxon>Racocetra</taxon>
    </lineage>
</organism>
<gene>
    <name evidence="1" type="ORF">RPERSI_LOCUS8898</name>
</gene>
<feature type="non-terminal residue" evidence="1">
    <location>
        <position position="1"/>
    </location>
</feature>
<proteinExistence type="predicted"/>
<keyword evidence="2" id="KW-1185">Reference proteome</keyword>
<dbReference type="Proteomes" id="UP000789920">
    <property type="component" value="Unassembled WGS sequence"/>
</dbReference>
<protein>
    <submittedName>
        <fullName evidence="1">25016_t:CDS:1</fullName>
    </submittedName>
</protein>
<name>A0ACA9NUA6_9GLOM</name>
<reference evidence="1" key="1">
    <citation type="submission" date="2021-06" db="EMBL/GenBank/DDBJ databases">
        <authorList>
            <person name="Kallberg Y."/>
            <person name="Tangrot J."/>
            <person name="Rosling A."/>
        </authorList>
    </citation>
    <scope>NUCLEOTIDE SEQUENCE</scope>
    <source>
        <strain evidence="1">MA461A</strain>
    </source>
</reference>
<comment type="caution">
    <text evidence="1">The sequence shown here is derived from an EMBL/GenBank/DDBJ whole genome shotgun (WGS) entry which is preliminary data.</text>
</comment>
<sequence>VRSENQYLQTQIRRHFATQIPIIAVAKHPIAAILSFTLKPSNERKWENLPPERRTPSGHTFRFHRLAFRGAEVAINQKFNYTSAYAMDPNQTGVTLNILITPDNNANYCDENGMKILGRINIDLSDSREQKRLMGQSIKRQGGYMNAFSVWNFN</sequence>
<dbReference type="EMBL" id="CAJVQC010016393">
    <property type="protein sequence ID" value="CAG8676134.1"/>
    <property type="molecule type" value="Genomic_DNA"/>
</dbReference>
<evidence type="ECO:0000313" key="2">
    <source>
        <dbReference type="Proteomes" id="UP000789920"/>
    </source>
</evidence>